<dbReference type="Gene3D" id="3.40.50.150">
    <property type="entry name" value="Vaccinia Virus protein VP39"/>
    <property type="match status" value="1"/>
</dbReference>
<keyword evidence="4 5" id="KW-0949">S-adenosyl-L-methionine</keyword>
<dbReference type="HAMAP" id="MF_01813">
    <property type="entry name" value="MenG_UbiE_methyltr"/>
    <property type="match status" value="1"/>
</dbReference>
<accession>A0A2H0LUP5</accession>
<dbReference type="PANTHER" id="PTHR43591">
    <property type="entry name" value="METHYLTRANSFERASE"/>
    <property type="match status" value="1"/>
</dbReference>
<evidence type="ECO:0000256" key="1">
    <source>
        <dbReference type="ARBA" id="ARBA00022428"/>
    </source>
</evidence>
<feature type="binding site" evidence="5">
    <location>
        <begin position="105"/>
        <end position="106"/>
    </location>
    <ligand>
        <name>S-adenosyl-L-methionine</name>
        <dbReference type="ChEBI" id="CHEBI:59789"/>
    </ligand>
</feature>
<dbReference type="InterPro" id="IPR023576">
    <property type="entry name" value="UbiE/COQ5_MeTrFase_CS"/>
</dbReference>
<name>A0A2H0LUP5_9BACT</name>
<evidence type="ECO:0000256" key="3">
    <source>
        <dbReference type="ARBA" id="ARBA00022679"/>
    </source>
</evidence>
<comment type="similarity">
    <text evidence="5">Belongs to the class I-like SAM-binding methyltransferase superfamily. MenG/UbiE family.</text>
</comment>
<dbReference type="GO" id="GO:0043770">
    <property type="term" value="F:demethylmenaquinone methyltransferase activity"/>
    <property type="evidence" value="ECO:0007669"/>
    <property type="project" value="UniProtKB-UniRule"/>
</dbReference>
<protein>
    <recommendedName>
        <fullName evidence="5">Demethylmenaquinone methyltransferase</fullName>
        <ecNumber evidence="5">2.1.1.163</ecNumber>
    </recommendedName>
</protein>
<proteinExistence type="inferred from homology"/>
<evidence type="ECO:0000256" key="5">
    <source>
        <dbReference type="HAMAP-Rule" id="MF_01813"/>
    </source>
</evidence>
<dbReference type="InterPro" id="IPR029063">
    <property type="entry name" value="SAM-dependent_MTases_sf"/>
</dbReference>
<feature type="binding site" evidence="5">
    <location>
        <position position="122"/>
    </location>
    <ligand>
        <name>S-adenosyl-L-methionine</name>
        <dbReference type="ChEBI" id="CHEBI:59789"/>
    </ligand>
</feature>
<dbReference type="PANTHER" id="PTHR43591:SF24">
    <property type="entry name" value="2-METHOXY-6-POLYPRENYL-1,4-BENZOQUINOL METHYLASE, MITOCHONDRIAL"/>
    <property type="match status" value="1"/>
</dbReference>
<dbReference type="PROSITE" id="PS01183">
    <property type="entry name" value="UBIE_1"/>
    <property type="match status" value="1"/>
</dbReference>
<comment type="caution">
    <text evidence="6">The sequence shown here is derived from an EMBL/GenBank/DDBJ whole genome shotgun (WGS) entry which is preliminary data.</text>
</comment>
<dbReference type="NCBIfam" id="TIGR01934">
    <property type="entry name" value="MenG_MenH_UbiE"/>
    <property type="match status" value="1"/>
</dbReference>
<evidence type="ECO:0000313" key="7">
    <source>
        <dbReference type="Proteomes" id="UP000230859"/>
    </source>
</evidence>
<dbReference type="CDD" id="cd02440">
    <property type="entry name" value="AdoMet_MTases"/>
    <property type="match status" value="1"/>
</dbReference>
<dbReference type="UniPathway" id="UPA00079">
    <property type="reaction ID" value="UER00169"/>
</dbReference>
<sequence length="236" mass="26936">MPLTAYEKPDAKSIQSFFDSIPSRYDALNSFLSLSLDKTWRRQLVRMAFEGGETHLLDIGVGTGKSLEAFLKYRSIPMAIGCDFSQGMLTVARSKNKQLHLIAADMHVLPFENESFDVVSSSFVLRSVQDMTLFLKEVKRILKKDGKMVFIDLTRPENPFFWHLLYKPYLQFYIPCVGRWISKSPKAYQFLSESIQHFVEPNQFAEILKTVGFQDVKLKSLTGGAATIFKAKKPMS</sequence>
<dbReference type="PROSITE" id="PS51608">
    <property type="entry name" value="SAM_MT_UBIE"/>
    <property type="match status" value="1"/>
</dbReference>
<keyword evidence="1 5" id="KW-0474">Menaquinone biosynthesis</keyword>
<dbReference type="InterPro" id="IPR004033">
    <property type="entry name" value="UbiE/COQ5_MeTrFase"/>
</dbReference>
<dbReference type="GO" id="GO:0009234">
    <property type="term" value="P:menaquinone biosynthetic process"/>
    <property type="evidence" value="ECO:0007669"/>
    <property type="project" value="UniProtKB-UniRule"/>
</dbReference>
<gene>
    <name evidence="5" type="primary">menG</name>
    <name evidence="6" type="ORF">COV74_00855</name>
</gene>
<dbReference type="GO" id="GO:0032259">
    <property type="term" value="P:methylation"/>
    <property type="evidence" value="ECO:0007669"/>
    <property type="project" value="UniProtKB-KW"/>
</dbReference>
<keyword evidence="3 5" id="KW-0808">Transferase</keyword>
<evidence type="ECO:0000256" key="2">
    <source>
        <dbReference type="ARBA" id="ARBA00022603"/>
    </source>
</evidence>
<evidence type="ECO:0000256" key="4">
    <source>
        <dbReference type="ARBA" id="ARBA00022691"/>
    </source>
</evidence>
<feature type="binding site" evidence="5">
    <location>
        <position position="83"/>
    </location>
    <ligand>
        <name>S-adenosyl-L-methionine</name>
        <dbReference type="ChEBI" id="CHEBI:59789"/>
    </ligand>
</feature>
<dbReference type="AlphaFoldDB" id="A0A2H0LUP5"/>
<dbReference type="SUPFAM" id="SSF53335">
    <property type="entry name" value="S-adenosyl-L-methionine-dependent methyltransferases"/>
    <property type="match status" value="1"/>
</dbReference>
<dbReference type="EC" id="2.1.1.163" evidence="5"/>
<comment type="pathway">
    <text evidence="5">Quinol/quinone metabolism; menaquinone biosynthesis; menaquinol from 1,4-dihydroxy-2-naphthoate: step 2/2.</text>
</comment>
<organism evidence="6 7">
    <name type="scientific">Candidatus Abzuiibacterium crystallinum</name>
    <dbReference type="NCBI Taxonomy" id="1974748"/>
    <lineage>
        <taxon>Bacteria</taxon>
        <taxon>Pseudomonadati</taxon>
        <taxon>Candidatus Omnitrophota</taxon>
        <taxon>Candidatus Abzuiibacterium</taxon>
    </lineage>
</organism>
<feature type="binding site" evidence="5">
    <location>
        <position position="63"/>
    </location>
    <ligand>
        <name>S-adenosyl-L-methionine</name>
        <dbReference type="ChEBI" id="CHEBI:59789"/>
    </ligand>
</feature>
<reference evidence="6 7" key="1">
    <citation type="submission" date="2017-09" db="EMBL/GenBank/DDBJ databases">
        <title>Depth-based differentiation of microbial function through sediment-hosted aquifers and enrichment of novel symbionts in the deep terrestrial subsurface.</title>
        <authorList>
            <person name="Probst A.J."/>
            <person name="Ladd B."/>
            <person name="Jarett J.K."/>
            <person name="Geller-Mcgrath D.E."/>
            <person name="Sieber C.M."/>
            <person name="Emerson J.B."/>
            <person name="Anantharaman K."/>
            <person name="Thomas B.C."/>
            <person name="Malmstrom R."/>
            <person name="Stieglmeier M."/>
            <person name="Klingl A."/>
            <person name="Woyke T."/>
            <person name="Ryan C.M."/>
            <person name="Banfield J.F."/>
        </authorList>
    </citation>
    <scope>NUCLEOTIDE SEQUENCE [LARGE SCALE GENOMIC DNA]</scope>
    <source>
        <strain evidence="6">CG11_big_fil_rev_8_21_14_0_20_45_26</strain>
    </source>
</reference>
<comment type="function">
    <text evidence="5">Methyltransferase required for the conversion of demethylmenaquinol (DMKH2) to menaquinol (MKH2).</text>
</comment>
<keyword evidence="2 5" id="KW-0489">Methyltransferase</keyword>
<dbReference type="Pfam" id="PF01209">
    <property type="entry name" value="Ubie_methyltran"/>
    <property type="match status" value="1"/>
</dbReference>
<dbReference type="Proteomes" id="UP000230859">
    <property type="component" value="Unassembled WGS sequence"/>
</dbReference>
<comment type="catalytic activity">
    <reaction evidence="5">
        <text>a 2-demethylmenaquinol + S-adenosyl-L-methionine = a menaquinol + S-adenosyl-L-homocysteine + H(+)</text>
        <dbReference type="Rhea" id="RHEA:42640"/>
        <dbReference type="Rhea" id="RHEA-COMP:9539"/>
        <dbReference type="Rhea" id="RHEA-COMP:9563"/>
        <dbReference type="ChEBI" id="CHEBI:15378"/>
        <dbReference type="ChEBI" id="CHEBI:18151"/>
        <dbReference type="ChEBI" id="CHEBI:55437"/>
        <dbReference type="ChEBI" id="CHEBI:57856"/>
        <dbReference type="ChEBI" id="CHEBI:59789"/>
        <dbReference type="EC" id="2.1.1.163"/>
    </reaction>
</comment>
<evidence type="ECO:0000313" key="6">
    <source>
        <dbReference type="EMBL" id="PIQ87404.1"/>
    </source>
</evidence>
<dbReference type="EMBL" id="PCVY01000011">
    <property type="protein sequence ID" value="PIQ87404.1"/>
    <property type="molecule type" value="Genomic_DNA"/>
</dbReference>